<dbReference type="Pfam" id="PF08163">
    <property type="entry name" value="DNAPKcs_CC3"/>
    <property type="match status" value="1"/>
</dbReference>
<dbReference type="CDD" id="cd05172">
    <property type="entry name" value="PIKKc_DNA-PK"/>
    <property type="match status" value="1"/>
</dbReference>
<dbReference type="PANTHER" id="PTHR11139">
    <property type="entry name" value="ATAXIA TELANGIECTASIA MUTATED ATM -RELATED"/>
    <property type="match status" value="1"/>
</dbReference>
<dbReference type="InterPro" id="IPR036940">
    <property type="entry name" value="PI3/4_kinase_cat_sf"/>
</dbReference>
<dbReference type="InterPro" id="IPR046804">
    <property type="entry name" value="DNA-PKcs_N"/>
</dbReference>
<keyword evidence="6" id="KW-0227">DNA damage</keyword>
<dbReference type="InterPro" id="IPR016024">
    <property type="entry name" value="ARM-type_fold"/>
</dbReference>
<comment type="caution">
    <text evidence="17">The sequence shown here is derived from an EMBL/GenBank/DDBJ whole genome shotgun (WGS) entry which is preliminary data.</text>
</comment>
<evidence type="ECO:0000256" key="8">
    <source>
        <dbReference type="ARBA" id="ARBA00022840"/>
    </source>
</evidence>
<dbReference type="GO" id="GO:0035556">
    <property type="term" value="P:intracellular signal transduction"/>
    <property type="evidence" value="ECO:0007669"/>
    <property type="project" value="UniProtKB-ARBA"/>
</dbReference>
<comment type="subcellular location">
    <subcellularLocation>
        <location evidence="1">Nucleus</location>
    </subcellularLocation>
</comment>
<dbReference type="InterPro" id="IPR046803">
    <property type="entry name" value="DNAPKcs_CC1-2"/>
</dbReference>
<evidence type="ECO:0000256" key="7">
    <source>
        <dbReference type="ARBA" id="ARBA00022777"/>
    </source>
</evidence>
<dbReference type="InterPro" id="IPR000403">
    <property type="entry name" value="PI3/4_kinase_cat_dom"/>
</dbReference>
<dbReference type="STRING" id="1754191.A0A1Y1V2V8"/>
<dbReference type="Gene3D" id="1.10.1070.11">
    <property type="entry name" value="Phosphatidylinositol 3-/4-kinase, catalytic domain"/>
    <property type="match status" value="1"/>
</dbReference>
<reference evidence="17 18" key="2">
    <citation type="submission" date="2016-08" db="EMBL/GenBank/DDBJ databases">
        <title>Pervasive Adenine N6-methylation of Active Genes in Fungi.</title>
        <authorList>
            <consortium name="DOE Joint Genome Institute"/>
            <person name="Mondo S.J."/>
            <person name="Dannebaum R.O."/>
            <person name="Kuo R.C."/>
            <person name="Labutti K."/>
            <person name="Haridas S."/>
            <person name="Kuo A."/>
            <person name="Salamov A."/>
            <person name="Ahrendt S.R."/>
            <person name="Lipzen A."/>
            <person name="Sullivan W."/>
            <person name="Andreopoulos W.B."/>
            <person name="Clum A."/>
            <person name="Lindquist E."/>
            <person name="Daum C."/>
            <person name="Ramamoorthy G.K."/>
            <person name="Gryganskyi A."/>
            <person name="Culley D."/>
            <person name="Magnuson J.K."/>
            <person name="James T.Y."/>
            <person name="O'Malley M.A."/>
            <person name="Stajich J.E."/>
            <person name="Spatafora J.W."/>
            <person name="Visel A."/>
            <person name="Grigoriev I.V."/>
        </authorList>
    </citation>
    <scope>NUCLEOTIDE SEQUENCE [LARGE SCALE GENOMIC DNA]</scope>
    <source>
        <strain evidence="18">finn</strain>
    </source>
</reference>
<feature type="region of interest" description="Disordered" evidence="13">
    <location>
        <begin position="2529"/>
        <end position="2552"/>
    </location>
</feature>
<evidence type="ECO:0000256" key="3">
    <source>
        <dbReference type="ARBA" id="ARBA00022527"/>
    </source>
</evidence>
<reference evidence="17 18" key="1">
    <citation type="submission" date="2016-08" db="EMBL/GenBank/DDBJ databases">
        <title>Genomes of anaerobic fungi encode conserved fungal cellulosomes for biomass hydrolysis.</title>
        <authorList>
            <consortium name="DOE Joint Genome Institute"/>
            <person name="Haitjema C.H."/>
            <person name="Gilmore S.P."/>
            <person name="Henske J.K."/>
            <person name="Solomon K.V."/>
            <person name="De Groot R."/>
            <person name="Kuo A."/>
            <person name="Mondo S.J."/>
            <person name="Salamov A.A."/>
            <person name="Labutti K."/>
            <person name="Zhao Z."/>
            <person name="Chiniquy J."/>
            <person name="Barry K."/>
            <person name="Brewer H.M."/>
            <person name="Purvine S.O."/>
            <person name="Wright A.T."/>
            <person name="Boxma B."/>
            <person name="Van Alen T."/>
            <person name="Hackstein J.H."/>
            <person name="Baker S.E."/>
            <person name="Grigoriev I.V."/>
            <person name="O'Malley M.A."/>
        </authorList>
    </citation>
    <scope>NUCLEOTIDE SEQUENCE [LARGE SCALE GENOMIC DNA]</scope>
    <source>
        <strain evidence="18">finn</strain>
    </source>
</reference>
<evidence type="ECO:0000256" key="2">
    <source>
        <dbReference type="ARBA" id="ARBA00012513"/>
    </source>
</evidence>
<evidence type="ECO:0000256" key="4">
    <source>
        <dbReference type="ARBA" id="ARBA00022679"/>
    </source>
</evidence>
<keyword evidence="3" id="KW-0723">Serine/threonine-protein kinase</keyword>
<evidence type="ECO:0000259" key="14">
    <source>
        <dbReference type="PROSITE" id="PS50290"/>
    </source>
</evidence>
<organism evidence="17 18">
    <name type="scientific">Piromyces finnis</name>
    <dbReference type="NCBI Taxonomy" id="1754191"/>
    <lineage>
        <taxon>Eukaryota</taxon>
        <taxon>Fungi</taxon>
        <taxon>Fungi incertae sedis</taxon>
        <taxon>Chytridiomycota</taxon>
        <taxon>Chytridiomycota incertae sedis</taxon>
        <taxon>Neocallimastigomycetes</taxon>
        <taxon>Neocallimastigales</taxon>
        <taxon>Neocallimastigaceae</taxon>
        <taxon>Piromyces</taxon>
    </lineage>
</organism>
<feature type="compositionally biased region" description="Low complexity" evidence="13">
    <location>
        <begin position="2529"/>
        <end position="2547"/>
    </location>
</feature>
<dbReference type="EC" id="2.7.11.1" evidence="2"/>
<keyword evidence="4" id="KW-0808">Transferase</keyword>
<protein>
    <recommendedName>
        <fullName evidence="2">non-specific serine/threonine protein kinase</fullName>
        <ecNumber evidence="2">2.7.11.1</ecNumber>
    </recommendedName>
</protein>
<dbReference type="OrthoDB" id="381190at2759"/>
<feature type="domain" description="FAT" evidence="15">
    <location>
        <begin position="2698"/>
        <end position="3326"/>
    </location>
</feature>
<keyword evidence="9" id="KW-0234">DNA repair</keyword>
<evidence type="ECO:0000256" key="6">
    <source>
        <dbReference type="ARBA" id="ARBA00022763"/>
    </source>
</evidence>
<evidence type="ECO:0000256" key="5">
    <source>
        <dbReference type="ARBA" id="ARBA00022741"/>
    </source>
</evidence>
<comment type="catalytic activity">
    <reaction evidence="12">
        <text>L-seryl-[protein] + ATP = O-phospho-L-seryl-[protein] + ADP + H(+)</text>
        <dbReference type="Rhea" id="RHEA:17989"/>
        <dbReference type="Rhea" id="RHEA-COMP:9863"/>
        <dbReference type="Rhea" id="RHEA-COMP:11604"/>
        <dbReference type="ChEBI" id="CHEBI:15378"/>
        <dbReference type="ChEBI" id="CHEBI:29999"/>
        <dbReference type="ChEBI" id="CHEBI:30616"/>
        <dbReference type="ChEBI" id="CHEBI:83421"/>
        <dbReference type="ChEBI" id="CHEBI:456216"/>
        <dbReference type="EC" id="2.7.11.1"/>
    </reaction>
</comment>
<dbReference type="GO" id="GO:0000723">
    <property type="term" value="P:telomere maintenance"/>
    <property type="evidence" value="ECO:0007669"/>
    <property type="project" value="TreeGrafter"/>
</dbReference>
<dbReference type="InterPro" id="IPR050517">
    <property type="entry name" value="DDR_Repair_Kinase"/>
</dbReference>
<evidence type="ECO:0000313" key="18">
    <source>
        <dbReference type="Proteomes" id="UP000193719"/>
    </source>
</evidence>
<evidence type="ECO:0000256" key="11">
    <source>
        <dbReference type="ARBA" id="ARBA00047899"/>
    </source>
</evidence>
<comment type="catalytic activity">
    <reaction evidence="11">
        <text>L-threonyl-[protein] + ATP = O-phospho-L-threonyl-[protein] + ADP + H(+)</text>
        <dbReference type="Rhea" id="RHEA:46608"/>
        <dbReference type="Rhea" id="RHEA-COMP:11060"/>
        <dbReference type="Rhea" id="RHEA-COMP:11605"/>
        <dbReference type="ChEBI" id="CHEBI:15378"/>
        <dbReference type="ChEBI" id="CHEBI:30013"/>
        <dbReference type="ChEBI" id="CHEBI:30616"/>
        <dbReference type="ChEBI" id="CHEBI:61977"/>
        <dbReference type="ChEBI" id="CHEBI:456216"/>
        <dbReference type="EC" id="2.7.11.1"/>
    </reaction>
</comment>
<dbReference type="InterPro" id="IPR012582">
    <property type="entry name" value="DNAPKcs_CC3"/>
</dbReference>
<dbReference type="GO" id="GO:0006303">
    <property type="term" value="P:double-strand break repair via nonhomologous end joining"/>
    <property type="evidence" value="ECO:0007669"/>
    <property type="project" value="InterPro"/>
</dbReference>
<evidence type="ECO:0000256" key="9">
    <source>
        <dbReference type="ARBA" id="ARBA00023204"/>
    </source>
</evidence>
<evidence type="ECO:0000313" key="17">
    <source>
        <dbReference type="EMBL" id="ORX46027.1"/>
    </source>
</evidence>
<evidence type="ECO:0000256" key="10">
    <source>
        <dbReference type="ARBA" id="ARBA00023242"/>
    </source>
</evidence>
<dbReference type="PROSITE" id="PS51189">
    <property type="entry name" value="FAT"/>
    <property type="match status" value="1"/>
</dbReference>
<evidence type="ECO:0000256" key="1">
    <source>
        <dbReference type="ARBA" id="ARBA00004123"/>
    </source>
</evidence>
<dbReference type="PROSITE" id="PS50290">
    <property type="entry name" value="PI3_4_KINASE_3"/>
    <property type="match status" value="1"/>
</dbReference>
<dbReference type="InterPro" id="IPR018936">
    <property type="entry name" value="PI3/4_kinase_CS"/>
</dbReference>
<keyword evidence="5" id="KW-0547">Nucleotide-binding</keyword>
<dbReference type="Pfam" id="PF20500">
    <property type="entry name" value="DNA-PKcs_N"/>
    <property type="match status" value="2"/>
</dbReference>
<dbReference type="Pfam" id="PF00454">
    <property type="entry name" value="PI3_PI4_kinase"/>
    <property type="match status" value="1"/>
</dbReference>
<dbReference type="EMBL" id="MCFH01000037">
    <property type="protein sequence ID" value="ORX46027.1"/>
    <property type="molecule type" value="Genomic_DNA"/>
</dbReference>
<evidence type="ECO:0000256" key="12">
    <source>
        <dbReference type="ARBA" id="ARBA00048679"/>
    </source>
</evidence>
<evidence type="ECO:0000256" key="13">
    <source>
        <dbReference type="SAM" id="MobiDB-lite"/>
    </source>
</evidence>
<feature type="domain" description="FATC" evidence="16">
    <location>
        <begin position="3899"/>
        <end position="3931"/>
    </location>
</feature>
<dbReference type="InterPro" id="IPR003152">
    <property type="entry name" value="FATC_dom"/>
</dbReference>
<evidence type="ECO:0000259" key="16">
    <source>
        <dbReference type="PROSITE" id="PS51190"/>
    </source>
</evidence>
<sequence length="3931" mass="461243">MSANIDILRNLLNELSVINRDVKSIAIEIYNFPYKMLNNKEIVYALSLLFNNENGILEFIIKTMKYKEHAYSRNVILNLIHDLLENSPNYLTEYLDRIRRVSENFFFTEKTARTISASFKILNILYNPEKKFLSKDNIQPGVLFERFMNNYVQKYTKLATSVKCDVIQFLGKLIQYYSDDIHDNQKKIYTRHCIQTINSFIKNPKSFDDYALITSIVYGLNSYLHSNNDIIKEENPEYITITNLIKIIISIDINSLNRYEQIKACLQFIIDNGHYISKVLFKNCILFFESFLKICKHQNRDLHKLGFNAMDCLLNEIVNYSENYSDEIEAKKIFWYFIEYFTNSLRKDDASTNDISLAIRGYGLFSGPCKKYFSESEFNIIITELLKKADSIFSNDNLNEEMFLHFSSFLQAYHSILKVSVNVDNVLLKGIELIITQLMISFQLINEKLRYINSKVIQHILWELNNKSIMDSFFYKIANNILVLTCLDKEKQIETPEDENAMDIDDKPTNAITVINDMMNENDHSYNDYYYQFWKIILDKILLASNTRSLFEKWIFNFGKEIINFSEKYPLVSGFYKLFECCLTIAEDLHFFNGVLKKQFIGESHKGMINEINEPYSGIIQRTYILYTKYINEIIIRMKQYKDDLLVSCLKLVLSSPNELISLEDFMMPLKVILNLGISEYSLAKLGLDFFEKCLSYIPKEKMKKYYKEIFPLFNNYLININENKDAELDDYISNNKIKMTKRINKKEKEIIEETNINIKIKVLKILGMIGDGIQYLYSNFDIKNYLKWDSENSISFVLHFVDFQTEIDLDKLLPRILELSQHSSNRKVKIWACELLHSIIIYMVGLNAHRIRDNSSIKESYTNSFNKYYLKIFPVILQLSVDIDRISRDLFSLLTFQLIHWFTNNSLNDDTESIVLLDCCFNASISQDGPLRDYGTQCINEFLIWTIKQNFDESKLIGNIEVLLEKIYQYCRNPNPFKRLGASLIFNKIYVELRENQKIIDKFLFEILYYILYNLKLSYYDKDVTETSEQCKIAISHIVRIIKKTYSIFILPKENRNSFPGLKTTDLNSLINWLLHETGSVEEVYSKQCMDLVIILNSLLPENSKLNLNDLFFADNNIFNDIYKIDELVVKEDEKKILMNNNFKWADRLSICLEGFSWIIKNELMESSFIFKNRLNCVINSIVFFINSISRNEIEQNENNLVFYSVSEIYKLNNKRFKITIKILYFLNLLIEKSVDLKHTYKNLIDNYILSDQFINLLNCCLFNTKVLGNDLEEKEIQITYYKILQKLLILLKKNYIYIDYKNLVSSIEEYEKLHSKNFFETYEDINSVTENTSFLNSIYLLNTSGILKDIIESKGMNEYNYYSGYLNCLEKIKNDENPSFELLVKLLIDICMICPDVQEESWGKLLGLSSMTDLKYSDVISFYSRNKYKINYLFIVNFEKFQKYLSNCISENIVTDILNDSIDLIVDYSSIINEKTKIKYLMEISNQIEFIKSYLTYHLERKNFYIIIDYFKKLFKLENKFLEKYASSNCKDELCKIYLSLFDPMNTLKVKSESLKLFPIFESCLSNNYHDQLEKAIEFIIYNQFPISSHDLTKDTIQYIEYKNTITALINLLSTGNFIIIKNLILLTCKEKNFKYQEKITEFIAIIINNYTEEQFTNFTDYCMSNLLNTCNDPLVRVNVIKQYLIPALIYVKSKYKIKFYSKYIKQLTEVIKEQLINKEDELCIQLNIHSSIFNILQIMYEYLPNIEVNGTNSIINKAFCNGIVKNGKELLTSLMKPVAYIARSVANINSSNEEYIRANKYYKQSAYCLIAVMLYCTQTKENFFNAFLFQENEAKNEKIWENIIDTENKIFFKVEDGIPHKKNRRYYENIQYRKNVIRNQRNTFSSFLSASSLSQSVDFLGENNEIDLSQYNENEWNNTESDQYSKNEITKNYEYSEPFFDQDCVNNNICMTVILKIIKKISNPNSNSTDQTLIMPAWMNALLKVFTAFSTHINVKIFIAKIIVNYPDSFVAFANSWYIPLVKFISSCEDFNDGFTYYVEDLCNLLIKWKELVNIENNSENRFNFTNMMNIIIRFSNVQDGISMKAIIDIINEFLNKFKELIDTPVEIIYNFLKNNNDQQNNVHSINLAIQLLASFVSNDIPEYNTLNMASSNTYPTENEFYGILANYIQFNHKNIYEAASELCGLILKRMSKTSMNDNVLSIITNKIELLNPVNTKNKTIDKFIICLHQIGLNYSEILDKYLVLILFLFPNLSLDRKIQALEIIRLRCQTRKETLFDELKGKELEGLLMNSSENIQYLTLDIIYNIKDVLNEEQIKFLLNNSNHFIKHNSLRCRNIFYAILKDIYNLNIKEEIKESVKVILLNGLADSDEEIRNNILSIWHDSSLVDSTFDLFDRILNSLYSNKTESIYLSYATPILLLSISDLENNLFMNSLPNAIFGKNKKFNMSFISSSMDPLFTSSQNDSNYNRIFSSQRELSFTPTIEMGSQYSYKPTYSQSTLLVNFEINHLNDGSKNVKNKPLINNFENNNNKSSSSNVKESSNISPTQRRRAMRFNRTNDSKKIFFANIAERKKKRIEKHLKLGKQAKNKLVYTLRNYKEGELPDIQIKYKEIIQPLQALAIADIDISKNLFVMILNSIWLKREEIMSENENDIFTEKIEKCLNIILKNTTEYDSSFITSILTFCLKENIYVDTDIIKKIGMNSNNEALAILLIENIQLNQQENSKSIMDSDNRNLWNNLAQLYKDIGENEIYRNIEESKIKANQSIKDAIEMEVLGLYQDALSIYSKNIENTNQMNDQYELNLCEQGRLECYNKLGSWSDLVDNVVDICENNTENLWNNNNKDLLNFYIRGCIKLHQGFYDRDKNYHEWNEDHQNPVIKFLNNALKDNNKREIVNSSYPYELSVISMMENNINQTKYYIYQTYEKIFKSLSNSNFFTNSNHLINASQIQSILEISEAIDLIENVKSENSKYMFNKMISKWNSRYPTDNEIYIDYWFDICENREIILNLIKKAFESNIYEDKIIDQKKNIWLKCSKAALNLKNFFVVASCLSKSKSYGLSKMEFSYEAIKYITIELKVLKDPVERLKKIVSLGISLTSIYKKLEKNPDYQLLSKLYQLDSDLSSIILEDNKSMHQSLLNECHSNPKFSKFIPETFTTNISTLLYYFQGRGLKRLLETLKLYKTNNVIEENKNIHLAIAKFCDKSIKRMEHNLNEDIDEDNLQKNFNEYSKLEIKYLLRSLKYGSIEAIELFPRLLQLIENNEDNQKSFMKNVEGIEPWLFIRWIPQITSLLDKDCGYSLIPLLKEIAIHYPNALNYPLNISCEQFNFEEKITNSFNIDVEKEVEKLKEIIYDEQNETFIMELQRLSEPVHIYKDYAEKIAEKLNSKEKSSVKVADLKEYSRIIFEYLIDPPSNKAGTIYQKFSKKYKNELKKVFDLSNLVKTKPRTYLNAFKKQLQTLRSDKEFERNETYKTHLKNYSNWLAEYQGKNYDKEIEIPGQYDGKSNPRLKKHKMISIFNSNILVLNSLRKPKRLEIIGDDESQHLFLVKGGEDLRLDQRIQQLFNIMNDLLMKEAYCKKNNINIKTYKVIPMTGSLGIIEWVPDTISIGSCVQDMLEDKNLITNSRNKYCDWVNSFYKRGNENVFHTMFKKASREDTIENLIKIENQIPKRLISKYLLNIIRTPDVFIKIRNEYANSLAAICICSYILGIGDRHLENILINKNSGQLIGIDFGHAFGTATEVLAIPEMVPFRLTSQMVECLDPLGISVLLEIPMIYIQTVLRENSEILLNAMSIFINEPLLDWRNFALRQAKQQKISSKEEEQSLNAKEPPKWYPKQKLSIAERKLRGENPSNILITELENGHGNTNFLRYLKEIVKGDQRYNIRAQPEYNEVNDEGSNILSPIQQVKCLIDLATDKNILGRAWVGWSPFV</sequence>
<dbReference type="SMART" id="SM01344">
    <property type="entry name" value="NUC194"/>
    <property type="match status" value="1"/>
</dbReference>
<dbReference type="Proteomes" id="UP000193719">
    <property type="component" value="Unassembled WGS sequence"/>
</dbReference>
<dbReference type="GO" id="GO:0004677">
    <property type="term" value="F:DNA-dependent protein kinase activity"/>
    <property type="evidence" value="ECO:0007669"/>
    <property type="project" value="InterPro"/>
</dbReference>
<accession>A0A1Y1V2V8</accession>
<dbReference type="SMART" id="SM00146">
    <property type="entry name" value="PI3Kc"/>
    <property type="match status" value="1"/>
</dbReference>
<dbReference type="InterPro" id="IPR011009">
    <property type="entry name" value="Kinase-like_dom_sf"/>
</dbReference>
<gene>
    <name evidence="17" type="ORF">BCR36DRAFT_414334</name>
</gene>
<dbReference type="Pfam" id="PF19704">
    <property type="entry name" value="DNAPKcs_CC5"/>
    <property type="match status" value="2"/>
</dbReference>
<feature type="domain" description="PI3K/PI4K catalytic" evidence="14">
    <location>
        <begin position="3518"/>
        <end position="3850"/>
    </location>
</feature>
<dbReference type="SUPFAM" id="SSF48371">
    <property type="entry name" value="ARM repeat"/>
    <property type="match status" value="2"/>
</dbReference>
<evidence type="ECO:0000259" key="15">
    <source>
        <dbReference type="PROSITE" id="PS51189"/>
    </source>
</evidence>
<dbReference type="SMART" id="SM01343">
    <property type="entry name" value="FATC"/>
    <property type="match status" value="1"/>
</dbReference>
<keyword evidence="8" id="KW-0067">ATP-binding</keyword>
<dbReference type="GO" id="GO:0005524">
    <property type="term" value="F:ATP binding"/>
    <property type="evidence" value="ECO:0007669"/>
    <property type="project" value="UniProtKB-KW"/>
</dbReference>
<dbReference type="SUPFAM" id="SSF56112">
    <property type="entry name" value="Protein kinase-like (PK-like)"/>
    <property type="match status" value="1"/>
</dbReference>
<keyword evidence="10" id="KW-0539">Nucleus</keyword>
<keyword evidence="7" id="KW-0418">Kinase</keyword>
<dbReference type="Pfam" id="PF20502">
    <property type="entry name" value="DNAPKcs_CC1-2"/>
    <property type="match status" value="1"/>
</dbReference>
<dbReference type="PROSITE" id="PS00916">
    <property type="entry name" value="PI3_4_KINASE_2"/>
    <property type="match status" value="1"/>
</dbReference>
<dbReference type="InterPro" id="IPR037706">
    <property type="entry name" value="DNA-PK_dom"/>
</dbReference>
<dbReference type="InterPro" id="IPR014009">
    <property type="entry name" value="PIK_FAT"/>
</dbReference>
<dbReference type="PANTHER" id="PTHR11139:SF68">
    <property type="entry name" value="DNA-DEPENDENT PROTEIN KINASE CATALYTIC SUBUNIT"/>
    <property type="match status" value="1"/>
</dbReference>
<dbReference type="Pfam" id="PF02260">
    <property type="entry name" value="FATC"/>
    <property type="match status" value="1"/>
</dbReference>
<dbReference type="PROSITE" id="PS51190">
    <property type="entry name" value="FATC"/>
    <property type="match status" value="1"/>
</dbReference>
<dbReference type="Gene3D" id="3.30.1010.10">
    <property type="entry name" value="Phosphatidylinositol 3-kinase Catalytic Subunit, Chain A, domain 4"/>
    <property type="match status" value="1"/>
</dbReference>
<dbReference type="GO" id="GO:0005634">
    <property type="term" value="C:nucleus"/>
    <property type="evidence" value="ECO:0007669"/>
    <property type="project" value="UniProtKB-SubCell"/>
</dbReference>
<dbReference type="InterPro" id="IPR045581">
    <property type="entry name" value="DNAPKcs_CC5"/>
</dbReference>
<proteinExistence type="predicted"/>
<keyword evidence="18" id="KW-1185">Reference proteome</keyword>
<name>A0A1Y1V2V8_9FUNG</name>